<proteinExistence type="predicted"/>
<evidence type="ECO:0000256" key="1">
    <source>
        <dbReference type="SAM" id="MobiDB-lite"/>
    </source>
</evidence>
<protein>
    <submittedName>
        <fullName evidence="2">Uncharacterized protein</fullName>
    </submittedName>
</protein>
<sequence length="661" mass="73524">MPPETGESKAAKPTKDRTNRPKGHFRVDWSTEMEALCFLLGVLYNLYRVDKDLLEQIVFRAFPIFMRARKVAASFYDRIDYRWSPGRERDSWHRLDRLDERSEFHGIAFTPNQLNDLATLDGVVHAWAAQLNKTLVPVAGVMQDFSNGVADPAGILHEFTDTPGAKRSALVPGEQLSADLRDKLESFWGDPIYGFTLDYTLAPGESPPKPNTTKASAHPRKVKAAPKKDRSRDQVEDNSEADAVAEEDALAPKRARRVAPAKPGEVLRKGRMRARPGSGGDGGSEAELSDVGGDQAHRQKRPVARATKRPPTAASSATTKPIPTSTGGDRTYVEMKEEAIAASAVPQQMCMAHYDSLIFDETEVRFKPGTDIPDSFCFTGEGVYEFGGYIYMITLDKNAPPELSVGPDRDRQTVVMAVCNTDICDKCHDSVNQEDQKTTFDPKHSWDIVYRDHLLETVDGTYVFVGNQGEKLPNYTTQLPSTFAIEEVAMQFKMNGEPDPSTIFKVLVCDHKEKTEETREDDQQERSETIGKAECKGLGIKRKPNFLNINTSICLITAASWRISAFPPLQTTSLVQITSVNRLFDIQQDLDAEVRGGKEFGVKTARQGVGNSLVAWLVDKELESRVEIMEVTQKSYMICGDQRGFGIQAHPKEPNCNTHTS</sequence>
<keyword evidence="3" id="KW-1185">Reference proteome</keyword>
<feature type="region of interest" description="Disordered" evidence="1">
    <location>
        <begin position="204"/>
        <end position="329"/>
    </location>
</feature>
<dbReference type="Proteomes" id="UP000073492">
    <property type="component" value="Unassembled WGS sequence"/>
</dbReference>
<comment type="caution">
    <text evidence="2">The sequence shown here is derived from an EMBL/GenBank/DDBJ whole genome shotgun (WGS) entry which is preliminary data.</text>
</comment>
<accession>A0A139I343</accession>
<dbReference type="EMBL" id="LFZO01000372">
    <property type="protein sequence ID" value="KXT09107.1"/>
    <property type="molecule type" value="Genomic_DNA"/>
</dbReference>
<dbReference type="AlphaFoldDB" id="A0A139I343"/>
<feature type="compositionally biased region" description="Basic residues" evidence="1">
    <location>
        <begin position="298"/>
        <end position="308"/>
    </location>
</feature>
<reference evidence="2 3" key="1">
    <citation type="submission" date="2015-07" db="EMBL/GenBank/DDBJ databases">
        <title>Comparative genomics of the Sigatoka disease complex on banana suggests a link between parallel evolutionary changes in Pseudocercospora fijiensis and Pseudocercospora eumusae and increased virulence on the banana host.</title>
        <authorList>
            <person name="Chang T.-C."/>
            <person name="Salvucci A."/>
            <person name="Crous P.W."/>
            <person name="Stergiopoulos I."/>
        </authorList>
    </citation>
    <scope>NUCLEOTIDE SEQUENCE [LARGE SCALE GENOMIC DNA]</scope>
    <source>
        <strain evidence="2 3">CBS 116634</strain>
    </source>
</reference>
<feature type="compositionally biased region" description="Basic and acidic residues" evidence="1">
    <location>
        <begin position="226"/>
        <end position="235"/>
    </location>
</feature>
<feature type="region of interest" description="Disordered" evidence="1">
    <location>
        <begin position="1"/>
        <end position="23"/>
    </location>
</feature>
<feature type="compositionally biased region" description="Polar residues" evidence="1">
    <location>
        <begin position="313"/>
        <end position="328"/>
    </location>
</feature>
<name>A0A139I343_9PEZI</name>
<dbReference type="OrthoDB" id="3647371at2759"/>
<evidence type="ECO:0000313" key="2">
    <source>
        <dbReference type="EMBL" id="KXT09107.1"/>
    </source>
</evidence>
<evidence type="ECO:0000313" key="3">
    <source>
        <dbReference type="Proteomes" id="UP000073492"/>
    </source>
</evidence>
<organism evidence="2 3">
    <name type="scientific">Pseudocercospora musae</name>
    <dbReference type="NCBI Taxonomy" id="113226"/>
    <lineage>
        <taxon>Eukaryota</taxon>
        <taxon>Fungi</taxon>
        <taxon>Dikarya</taxon>
        <taxon>Ascomycota</taxon>
        <taxon>Pezizomycotina</taxon>
        <taxon>Dothideomycetes</taxon>
        <taxon>Dothideomycetidae</taxon>
        <taxon>Mycosphaerellales</taxon>
        <taxon>Mycosphaerellaceae</taxon>
        <taxon>Pseudocercospora</taxon>
    </lineage>
</organism>
<gene>
    <name evidence="2" type="ORF">AC579_10199</name>
</gene>
<feature type="compositionally biased region" description="Acidic residues" evidence="1">
    <location>
        <begin position="236"/>
        <end position="249"/>
    </location>
</feature>